<keyword evidence="4" id="KW-1185">Reference proteome</keyword>
<sequence length="835" mass="98516">MFQRIDLFGSKINLRFQGNQSYQSKIGSIVSLIIIGLILFRLTQIILSVILRENPQVIYSERQVNDPDIFYATSETFPMAFGMEDPYNSEYYIDEGIYNVKAQWKQKLLIFNQTTQQNDILWKQQDLKIQPCTIENFKNPINKNYYLRLNYTNMYCLSPESVLAIQGDFQSQQYSYIELQVQQCQKNCKSAEQLNDYLLKSSFGLQLSDAFVDPSEKEYPFKIYSRDMYWPTSNLMPKDVNVYIRNNYVYSDFGWFGSDIITQRFPSFSFYEDTVYPPNFQDYFISIVFRFEKQKESVYNRSYKNFMGILSDIGGFSQSLMTIGFLITYKVSQLQLNQSIINQLFNYEESSDEALTNQNIRNDLKKSSFMSQKKMSILPQSIQFTNRSKKTNFYQVDSNVQLNLKKGSESNLTLKQESEKYHNSTDTSKFNIQKQRAGSNNTNRIRFSSGQIKKNQSDKNLPIKKYKNKHIQSLNSIRTILEDNDQKQTKDDKQTLNKILHEDLEKETISNTLNPTNLGIRKSSYQKLFIQKQKNQQKIQKVVEKQFDKLMKKETNSMKMSVFEYFISLIFPCGRLRKKKQVIDYSIEKLYQNLDIFSILKRLIEVEKLKRLLLDQNQIKLLDYLPKPTIHLDLALNKDLNHSNQKNQEINLLYQDNRSELQKAKDAFEAYKNILSKDNFSELDEKLIDMLDQNLIQIFEAQNQNYTNTNTNTNTQQQQQHQQIIDFTIVQSPSLINEQQILQFSSNNIKEPQNIEFDINNCNQDESKIFEQQNLQVTKLQELKQNEKNQKEVNKNQIEEDQLQESSNSDQQEIPQEIQNNILPKQNFSQIKNFK</sequence>
<evidence type="ECO:0000256" key="2">
    <source>
        <dbReference type="SAM" id="Phobius"/>
    </source>
</evidence>
<dbReference type="EMBL" id="GG662719">
    <property type="protein sequence ID" value="EDK31796.2"/>
    <property type="molecule type" value="Genomic_DNA"/>
</dbReference>
<dbReference type="InParanoid" id="A4VE45"/>
<dbReference type="Proteomes" id="UP000009168">
    <property type="component" value="Unassembled WGS sequence"/>
</dbReference>
<organism evidence="3 4">
    <name type="scientific">Tetrahymena thermophila (strain SB210)</name>
    <dbReference type="NCBI Taxonomy" id="312017"/>
    <lineage>
        <taxon>Eukaryota</taxon>
        <taxon>Sar</taxon>
        <taxon>Alveolata</taxon>
        <taxon>Ciliophora</taxon>
        <taxon>Intramacronucleata</taxon>
        <taxon>Oligohymenophorea</taxon>
        <taxon>Hymenostomatida</taxon>
        <taxon>Tetrahymenina</taxon>
        <taxon>Tetrahymenidae</taxon>
        <taxon>Tetrahymena</taxon>
    </lineage>
</organism>
<dbReference type="PANTHER" id="PTHR31398">
    <property type="entry name" value="MEIOTIC NUCLEAR DIVISION PROTEIN 1 HOMOLOG"/>
    <property type="match status" value="1"/>
</dbReference>
<dbReference type="GO" id="GO:0007131">
    <property type="term" value="P:reciprocal meiotic recombination"/>
    <property type="evidence" value="ECO:0007669"/>
    <property type="project" value="TreeGrafter"/>
</dbReference>
<name>A4VE45_TETTS</name>
<dbReference type="RefSeq" id="XP_001470757.2">
    <property type="nucleotide sequence ID" value="XM_001470707.2"/>
</dbReference>
<reference evidence="4" key="1">
    <citation type="journal article" date="2006" name="PLoS Biol.">
        <title>Macronuclear genome sequence of the ciliate Tetrahymena thermophila, a model eukaryote.</title>
        <authorList>
            <person name="Eisen J.A."/>
            <person name="Coyne R.S."/>
            <person name="Wu M."/>
            <person name="Wu D."/>
            <person name="Thiagarajan M."/>
            <person name="Wortman J.R."/>
            <person name="Badger J.H."/>
            <person name="Ren Q."/>
            <person name="Amedeo P."/>
            <person name="Jones K.M."/>
            <person name="Tallon L.J."/>
            <person name="Delcher A.L."/>
            <person name="Salzberg S.L."/>
            <person name="Silva J.C."/>
            <person name="Haas B.J."/>
            <person name="Majoros W.H."/>
            <person name="Farzad M."/>
            <person name="Carlton J.M."/>
            <person name="Smith R.K. Jr."/>
            <person name="Garg J."/>
            <person name="Pearlman R.E."/>
            <person name="Karrer K.M."/>
            <person name="Sun L."/>
            <person name="Manning G."/>
            <person name="Elde N.C."/>
            <person name="Turkewitz A.P."/>
            <person name="Asai D.J."/>
            <person name="Wilkes D.E."/>
            <person name="Wang Y."/>
            <person name="Cai H."/>
            <person name="Collins K."/>
            <person name="Stewart B.A."/>
            <person name="Lee S.R."/>
            <person name="Wilamowska K."/>
            <person name="Weinberg Z."/>
            <person name="Ruzzo W.L."/>
            <person name="Wloga D."/>
            <person name="Gaertig J."/>
            <person name="Frankel J."/>
            <person name="Tsao C.-C."/>
            <person name="Gorovsky M.A."/>
            <person name="Keeling P.J."/>
            <person name="Waller R.F."/>
            <person name="Patron N.J."/>
            <person name="Cherry J.M."/>
            <person name="Stover N.A."/>
            <person name="Krieger C.J."/>
            <person name="del Toro C."/>
            <person name="Ryder H.F."/>
            <person name="Williamson S.C."/>
            <person name="Barbeau R.A."/>
            <person name="Hamilton E.P."/>
            <person name="Orias E."/>
        </authorList>
    </citation>
    <scope>NUCLEOTIDE SEQUENCE [LARGE SCALE GENOMIC DNA]</scope>
    <source>
        <strain evidence="4">SB210</strain>
    </source>
</reference>
<keyword evidence="2" id="KW-1133">Transmembrane helix</keyword>
<feature type="region of interest" description="Disordered" evidence="1">
    <location>
        <begin position="788"/>
        <end position="813"/>
    </location>
</feature>
<keyword evidence="2 3" id="KW-0812">Transmembrane</keyword>
<evidence type="ECO:0000256" key="1">
    <source>
        <dbReference type="SAM" id="MobiDB-lite"/>
    </source>
</evidence>
<dbReference type="AlphaFoldDB" id="A4VE45"/>
<dbReference type="KEGG" id="tet:TTHERM_00398141"/>
<feature type="compositionally biased region" description="Basic and acidic residues" evidence="1">
    <location>
        <begin position="788"/>
        <end position="798"/>
    </location>
</feature>
<dbReference type="OrthoDB" id="327813at2759"/>
<dbReference type="GO" id="GO:0005634">
    <property type="term" value="C:nucleus"/>
    <property type="evidence" value="ECO:0007669"/>
    <property type="project" value="TreeGrafter"/>
</dbReference>
<protein>
    <submittedName>
        <fullName evidence="3">Transmembrane protein, putative</fullName>
    </submittedName>
</protein>
<feature type="transmembrane region" description="Helical" evidence="2">
    <location>
        <begin position="29"/>
        <end position="51"/>
    </location>
</feature>
<evidence type="ECO:0000313" key="3">
    <source>
        <dbReference type="EMBL" id="EDK31796.2"/>
    </source>
</evidence>
<gene>
    <name evidence="3" type="ORF">TTHERM_00398141</name>
</gene>
<accession>A4VE45</accession>
<dbReference type="GeneID" id="7846667"/>
<keyword evidence="2" id="KW-0472">Membrane</keyword>
<proteinExistence type="predicted"/>
<evidence type="ECO:0000313" key="4">
    <source>
        <dbReference type="Proteomes" id="UP000009168"/>
    </source>
</evidence>
<dbReference type="PANTHER" id="PTHR31398:SF0">
    <property type="entry name" value="MEIOTIC NUCLEAR DIVISION PROTEIN 1 HOMOLOG"/>
    <property type="match status" value="1"/>
</dbReference>
<dbReference type="HOGENOM" id="CLU_995648_0_0_1"/>